<dbReference type="InterPro" id="IPR022496">
    <property type="entry name" value="T6A_TsaB"/>
</dbReference>
<evidence type="ECO:0000313" key="2">
    <source>
        <dbReference type="EMBL" id="AWN81666.1"/>
    </source>
</evidence>
<reference evidence="2 3" key="1">
    <citation type="submission" date="2018-05" db="EMBL/GenBank/DDBJ databases">
        <title>Candidatus Cardinium hertigii Genome Assembly.</title>
        <authorList>
            <person name="Showmaker K.C."/>
            <person name="Walden K.O."/>
            <person name="Fields C.J."/>
            <person name="Lambert K.N."/>
            <person name="Hudson M.E."/>
        </authorList>
    </citation>
    <scope>NUCLEOTIDE SEQUENCE [LARGE SCALE GENOMIC DNA]</scope>
    <source>
        <strain evidence="3">cHgTN10</strain>
    </source>
</reference>
<name>A0A2Z3LCM2_9BACT</name>
<dbReference type="PANTHER" id="PTHR11735:SF11">
    <property type="entry name" value="TRNA THREONYLCARBAMOYLADENOSINE BIOSYNTHESIS PROTEIN TSAB"/>
    <property type="match status" value="1"/>
</dbReference>
<gene>
    <name evidence="2" type="primary">tsaB</name>
    <name evidence="2" type="ORF">DK880_00338</name>
</gene>
<sequence length="222" mass="23855">MVLILSIETATAACSVALHNQGHLVAHTTLVQRYTHVESLMVIVEELLEISKYNRKDLAAVAIASGPGSYTGLRIGAAVGKGLCYGLGIPLIAVPTLVAMAAGIAPCIVDKTVLLCPALDARRNAIYTLIVDRSGQIKQDTHVALVDSSAYLASLPQQPLLFLGDGALKCKPYLVKRSDIHYAEAVMPSAVHIGPLAFARFQQQCWEDIAHYVPCYLSQFQS</sequence>
<dbReference type="Proteomes" id="UP000245872">
    <property type="component" value="Chromosome"/>
</dbReference>
<evidence type="ECO:0000259" key="1">
    <source>
        <dbReference type="Pfam" id="PF00814"/>
    </source>
</evidence>
<dbReference type="AlphaFoldDB" id="A0A2Z3LCM2"/>
<dbReference type="PANTHER" id="PTHR11735">
    <property type="entry name" value="TRNA N6-ADENOSINE THREONYLCARBAMOYLTRANSFERASE"/>
    <property type="match status" value="1"/>
</dbReference>
<dbReference type="RefSeq" id="WP_109997108.1">
    <property type="nucleotide sequence ID" value="NZ_CP029619.1"/>
</dbReference>
<organism evidence="2 3">
    <name type="scientific">Candidatus Cardinium hertigii</name>
    <dbReference type="NCBI Taxonomy" id="247481"/>
    <lineage>
        <taxon>Bacteria</taxon>
        <taxon>Pseudomonadati</taxon>
        <taxon>Bacteroidota</taxon>
        <taxon>Cytophagia</taxon>
        <taxon>Cytophagales</taxon>
        <taxon>Amoebophilaceae</taxon>
        <taxon>Candidatus Cardinium</taxon>
    </lineage>
</organism>
<dbReference type="NCBIfam" id="TIGR03725">
    <property type="entry name" value="T6A_YeaZ"/>
    <property type="match status" value="1"/>
</dbReference>
<dbReference type="Gene3D" id="3.30.420.40">
    <property type="match status" value="2"/>
</dbReference>
<feature type="domain" description="Gcp-like" evidence="1">
    <location>
        <begin position="34"/>
        <end position="157"/>
    </location>
</feature>
<dbReference type="KEGG" id="cher:DK880_00338"/>
<keyword evidence="3" id="KW-1185">Reference proteome</keyword>
<dbReference type="Pfam" id="PF00814">
    <property type="entry name" value="TsaD"/>
    <property type="match status" value="1"/>
</dbReference>
<accession>A0A2Z3LCM2</accession>
<dbReference type="SUPFAM" id="SSF53067">
    <property type="entry name" value="Actin-like ATPase domain"/>
    <property type="match status" value="2"/>
</dbReference>
<dbReference type="InterPro" id="IPR043129">
    <property type="entry name" value="ATPase_NBD"/>
</dbReference>
<dbReference type="EMBL" id="CP029619">
    <property type="protein sequence ID" value="AWN81666.1"/>
    <property type="molecule type" value="Genomic_DNA"/>
</dbReference>
<protein>
    <submittedName>
        <fullName evidence="2">tRNA threonylcarbamoyladenosine biosynthesis protein TsaB</fullName>
    </submittedName>
</protein>
<dbReference type="GO" id="GO:0005829">
    <property type="term" value="C:cytosol"/>
    <property type="evidence" value="ECO:0007669"/>
    <property type="project" value="TreeGrafter"/>
</dbReference>
<dbReference type="OrthoDB" id="9784166at2"/>
<proteinExistence type="predicted"/>
<evidence type="ECO:0000313" key="3">
    <source>
        <dbReference type="Proteomes" id="UP000245872"/>
    </source>
</evidence>
<dbReference type="CDD" id="cd24032">
    <property type="entry name" value="ASKHA_NBD_TsaB"/>
    <property type="match status" value="1"/>
</dbReference>
<dbReference type="GO" id="GO:0002949">
    <property type="term" value="P:tRNA threonylcarbamoyladenosine modification"/>
    <property type="evidence" value="ECO:0007669"/>
    <property type="project" value="InterPro"/>
</dbReference>
<dbReference type="InterPro" id="IPR000905">
    <property type="entry name" value="Gcp-like_dom"/>
</dbReference>